<keyword evidence="4 7" id="KW-0812">Transmembrane</keyword>
<protein>
    <recommendedName>
        <fullName evidence="7">Solute carrier family 40 member</fullName>
    </recommendedName>
</protein>
<comment type="subcellular location">
    <subcellularLocation>
        <location evidence="1 7">Membrane</location>
        <topology evidence="1 7">Multi-pass membrane protein</topology>
    </subcellularLocation>
</comment>
<feature type="transmembrane region" description="Helical" evidence="7">
    <location>
        <begin position="438"/>
        <end position="460"/>
    </location>
</feature>
<feature type="transmembrane region" description="Helical" evidence="7">
    <location>
        <begin position="534"/>
        <end position="558"/>
    </location>
</feature>
<dbReference type="OrthoDB" id="648861at2759"/>
<comment type="function">
    <text evidence="7">May be involved in iron transport and iron homeostasis.</text>
</comment>
<accession>A0A9P1LZ28</accession>
<feature type="transmembrane region" description="Helical" evidence="7">
    <location>
        <begin position="406"/>
        <end position="426"/>
    </location>
</feature>
<feature type="transmembrane region" description="Helical" evidence="7">
    <location>
        <begin position="507"/>
        <end position="528"/>
    </location>
</feature>
<evidence type="ECO:0000313" key="9">
    <source>
        <dbReference type="EMBL" id="CAL1170780.1"/>
    </source>
</evidence>
<proteinExistence type="inferred from homology"/>
<dbReference type="EMBL" id="CAMXCT030006634">
    <property type="protein sequence ID" value="CAL4804717.1"/>
    <property type="molecule type" value="Genomic_DNA"/>
</dbReference>
<evidence type="ECO:0000313" key="8">
    <source>
        <dbReference type="EMBL" id="CAI4017405.1"/>
    </source>
</evidence>
<reference evidence="8" key="1">
    <citation type="submission" date="2022-10" db="EMBL/GenBank/DDBJ databases">
        <authorList>
            <person name="Chen Y."/>
            <person name="Dougan E. K."/>
            <person name="Chan C."/>
            <person name="Rhodes N."/>
            <person name="Thang M."/>
        </authorList>
    </citation>
    <scope>NUCLEOTIDE SEQUENCE</scope>
</reference>
<organism evidence="8">
    <name type="scientific">Cladocopium goreaui</name>
    <dbReference type="NCBI Taxonomy" id="2562237"/>
    <lineage>
        <taxon>Eukaryota</taxon>
        <taxon>Sar</taxon>
        <taxon>Alveolata</taxon>
        <taxon>Dinophyceae</taxon>
        <taxon>Suessiales</taxon>
        <taxon>Symbiodiniaceae</taxon>
        <taxon>Cladocopium</taxon>
    </lineage>
</organism>
<evidence type="ECO:0000256" key="4">
    <source>
        <dbReference type="ARBA" id="ARBA00022692"/>
    </source>
</evidence>
<evidence type="ECO:0000256" key="1">
    <source>
        <dbReference type="ARBA" id="ARBA00004141"/>
    </source>
</evidence>
<dbReference type="InterPro" id="IPR009716">
    <property type="entry name" value="Ferroportin-1"/>
</dbReference>
<dbReference type="GO" id="GO:0016020">
    <property type="term" value="C:membrane"/>
    <property type="evidence" value="ECO:0007669"/>
    <property type="project" value="UniProtKB-SubCell"/>
</dbReference>
<evidence type="ECO:0000256" key="7">
    <source>
        <dbReference type="RuleBase" id="RU365065"/>
    </source>
</evidence>
<evidence type="ECO:0000256" key="5">
    <source>
        <dbReference type="ARBA" id="ARBA00022989"/>
    </source>
</evidence>
<dbReference type="AlphaFoldDB" id="A0A9P1LZ28"/>
<comment type="caution">
    <text evidence="8">The sequence shown here is derived from an EMBL/GenBank/DDBJ whole genome shotgun (WGS) entry which is preliminary data.</text>
</comment>
<comment type="caution">
    <text evidence="7">Lacks conserved residue(s) required for the propagation of feature annotation.</text>
</comment>
<keyword evidence="3 7" id="KW-0813">Transport</keyword>
<name>A0A9P1LZ28_9DINO</name>
<keyword evidence="10" id="KW-1185">Reference proteome</keyword>
<dbReference type="SUPFAM" id="SSF103473">
    <property type="entry name" value="MFS general substrate transporter"/>
    <property type="match status" value="1"/>
</dbReference>
<dbReference type="EMBL" id="CAMXCT020006634">
    <property type="protein sequence ID" value="CAL1170780.1"/>
    <property type="molecule type" value="Genomic_DNA"/>
</dbReference>
<keyword evidence="7" id="KW-0406">Ion transport</keyword>
<evidence type="ECO:0000313" key="10">
    <source>
        <dbReference type="Proteomes" id="UP001152797"/>
    </source>
</evidence>
<reference evidence="9" key="2">
    <citation type="submission" date="2024-04" db="EMBL/GenBank/DDBJ databases">
        <authorList>
            <person name="Chen Y."/>
            <person name="Shah S."/>
            <person name="Dougan E. K."/>
            <person name="Thang M."/>
            <person name="Chan C."/>
        </authorList>
    </citation>
    <scope>NUCLEOTIDE SEQUENCE [LARGE SCALE GENOMIC DNA]</scope>
</reference>
<keyword evidence="6 7" id="KW-0472">Membrane</keyword>
<feature type="transmembrane region" description="Helical" evidence="7">
    <location>
        <begin position="466"/>
        <end position="486"/>
    </location>
</feature>
<dbReference type="EMBL" id="CAMXCT010006634">
    <property type="protein sequence ID" value="CAI4017405.1"/>
    <property type="molecule type" value="Genomic_DNA"/>
</dbReference>
<keyword evidence="5 7" id="KW-1133">Transmembrane helix</keyword>
<dbReference type="PANTHER" id="PTHR11660:SF57">
    <property type="entry name" value="SOLUTE CARRIER FAMILY 40 MEMBER"/>
    <property type="match status" value="1"/>
</dbReference>
<dbReference type="InterPro" id="IPR036259">
    <property type="entry name" value="MFS_trans_sf"/>
</dbReference>
<dbReference type="GO" id="GO:0005381">
    <property type="term" value="F:iron ion transmembrane transporter activity"/>
    <property type="evidence" value="ECO:0007669"/>
    <property type="project" value="UniProtKB-UniRule"/>
</dbReference>
<dbReference type="Pfam" id="PF06963">
    <property type="entry name" value="FPN1"/>
    <property type="match status" value="1"/>
</dbReference>
<gene>
    <name evidence="8" type="ORF">C1SCF055_LOCUS42049</name>
</gene>
<evidence type="ECO:0000256" key="6">
    <source>
        <dbReference type="ARBA" id="ARBA00023136"/>
    </source>
</evidence>
<evidence type="ECO:0000256" key="3">
    <source>
        <dbReference type="ARBA" id="ARBA00022448"/>
    </source>
</evidence>
<evidence type="ECO:0000256" key="2">
    <source>
        <dbReference type="ARBA" id="ARBA00006279"/>
    </source>
</evidence>
<feature type="transmembrane region" description="Helical" evidence="7">
    <location>
        <begin position="308"/>
        <end position="329"/>
    </location>
</feature>
<dbReference type="PANTHER" id="PTHR11660">
    <property type="entry name" value="SOLUTE CARRIER FAMILY 40 MEMBER"/>
    <property type="match status" value="1"/>
</dbReference>
<comment type="similarity">
    <text evidence="2 7">Belongs to the ferroportin (FP) (TC 2.A.100) family. SLC40A subfamily.</text>
</comment>
<dbReference type="Proteomes" id="UP001152797">
    <property type="component" value="Unassembled WGS sequence"/>
</dbReference>
<sequence>MRIRHMCQYGYQAHLVRHSLDWPCSTRTFFLKSFTKETLFVKTLHDLDVYAADPAAEIPTCLRVWIEPGGVDISHKEDEEWSAMHVHNVSWVVKIHPEETFRTLQAWARHYATDTMPHLIKGDASHPYSQLYRAALGQALASFIHTHGGQLQYDTMQIVQKQWADSLRTRLDEAAKPTKIQGVQKAVHVIEAQGVRMILTPTEKAYKKVEDEIVEVPLINMLTTYGADDSAVTKTISTTFSGGISFPSTPLVSASPAPPPGGLCPTCGGTGATVGTCPWTGQPEVIVDNETMKGLLITPSLGLLPSEVVGFLAVGFLNVLSFPPQLLLLRRIYAARAEQLQPLKAAEVQRKANPLAPKGGAWSTWFHHPSGIQFLGLSYSLLYLTVLSPHGAFLTAHLAQRRVPSYQLSLLRGAGALLGVLGLLAHPRACERLGHRSADGLFVSWLSGCTVLALLAFAQAPDTGPTSALLLFMALVCLARPGLYGFELGVLNTEQELSDARHRSAIGAVDSALTSFATLVMYGSGILLRSPDQFGILVDCSTFFVTLGALTYLLWMLLYHSHRHRRGGQLLDVHLSWYLVQNPYITHI</sequence>
<feature type="transmembrane region" description="Helical" evidence="7">
    <location>
        <begin position="381"/>
        <end position="400"/>
    </location>
</feature>